<protein>
    <submittedName>
        <fullName evidence="1">Uncharacterized protein</fullName>
    </submittedName>
</protein>
<dbReference type="GeneID" id="87859725"/>
<dbReference type="AlphaFoldDB" id="A0AAE0MPC4"/>
<dbReference type="EMBL" id="JAUEPP010000006">
    <property type="protein sequence ID" value="KAK3340381.1"/>
    <property type="molecule type" value="Genomic_DNA"/>
</dbReference>
<reference evidence="1" key="1">
    <citation type="journal article" date="2023" name="Mol. Phylogenet. Evol.">
        <title>Genome-scale phylogeny and comparative genomics of the fungal order Sordariales.</title>
        <authorList>
            <person name="Hensen N."/>
            <person name="Bonometti L."/>
            <person name="Westerberg I."/>
            <person name="Brannstrom I.O."/>
            <person name="Guillou S."/>
            <person name="Cros-Aarteil S."/>
            <person name="Calhoun S."/>
            <person name="Haridas S."/>
            <person name="Kuo A."/>
            <person name="Mondo S."/>
            <person name="Pangilinan J."/>
            <person name="Riley R."/>
            <person name="LaButti K."/>
            <person name="Andreopoulos B."/>
            <person name="Lipzen A."/>
            <person name="Chen C."/>
            <person name="Yan M."/>
            <person name="Daum C."/>
            <person name="Ng V."/>
            <person name="Clum A."/>
            <person name="Steindorff A."/>
            <person name="Ohm R.A."/>
            <person name="Martin F."/>
            <person name="Silar P."/>
            <person name="Natvig D.O."/>
            <person name="Lalanne C."/>
            <person name="Gautier V."/>
            <person name="Ament-Velasquez S.L."/>
            <person name="Kruys A."/>
            <person name="Hutchinson M.I."/>
            <person name="Powell A.J."/>
            <person name="Barry K."/>
            <person name="Miller A.N."/>
            <person name="Grigoriev I.V."/>
            <person name="Debuchy R."/>
            <person name="Gladieux P."/>
            <person name="Hiltunen Thoren M."/>
            <person name="Johannesson H."/>
        </authorList>
    </citation>
    <scope>NUCLEOTIDE SEQUENCE</scope>
    <source>
        <strain evidence="1">CBS 560.94</strain>
    </source>
</reference>
<comment type="caution">
    <text evidence="1">The sequence shown here is derived from an EMBL/GenBank/DDBJ whole genome shotgun (WGS) entry which is preliminary data.</text>
</comment>
<accession>A0AAE0MPC4</accession>
<evidence type="ECO:0000313" key="2">
    <source>
        <dbReference type="Proteomes" id="UP001278500"/>
    </source>
</evidence>
<keyword evidence="2" id="KW-1185">Reference proteome</keyword>
<reference evidence="1" key="2">
    <citation type="submission" date="2023-06" db="EMBL/GenBank/DDBJ databases">
        <authorList>
            <consortium name="Lawrence Berkeley National Laboratory"/>
            <person name="Haridas S."/>
            <person name="Hensen N."/>
            <person name="Bonometti L."/>
            <person name="Westerberg I."/>
            <person name="Brannstrom I.O."/>
            <person name="Guillou S."/>
            <person name="Cros-Aarteil S."/>
            <person name="Calhoun S."/>
            <person name="Kuo A."/>
            <person name="Mondo S."/>
            <person name="Pangilinan J."/>
            <person name="Riley R."/>
            <person name="Labutti K."/>
            <person name="Andreopoulos B."/>
            <person name="Lipzen A."/>
            <person name="Chen C."/>
            <person name="Yanf M."/>
            <person name="Daum C."/>
            <person name="Ng V."/>
            <person name="Clum A."/>
            <person name="Steindorff A."/>
            <person name="Ohm R."/>
            <person name="Martin F."/>
            <person name="Silar P."/>
            <person name="Natvig D."/>
            <person name="Lalanne C."/>
            <person name="Gautier V."/>
            <person name="Ament-Velasquez S.L."/>
            <person name="Kruys A."/>
            <person name="Hutchinson M.I."/>
            <person name="Powell A.J."/>
            <person name="Barry K."/>
            <person name="Miller A.N."/>
            <person name="Grigoriev I.V."/>
            <person name="Debuchy R."/>
            <person name="Gladieux P."/>
            <person name="Thoren M.H."/>
            <person name="Johannesson H."/>
        </authorList>
    </citation>
    <scope>NUCLEOTIDE SEQUENCE</scope>
    <source>
        <strain evidence="1">CBS 560.94</strain>
    </source>
</reference>
<name>A0AAE0MPC4_9PEZI</name>
<gene>
    <name evidence="1" type="ORF">B0H65DRAFT_257525</name>
</gene>
<dbReference type="Proteomes" id="UP001278500">
    <property type="component" value="Unassembled WGS sequence"/>
</dbReference>
<dbReference type="RefSeq" id="XP_062679323.1">
    <property type="nucleotide sequence ID" value="XM_062822571.1"/>
</dbReference>
<proteinExistence type="predicted"/>
<organism evidence="1 2">
    <name type="scientific">Neurospora tetraspora</name>
    <dbReference type="NCBI Taxonomy" id="94610"/>
    <lineage>
        <taxon>Eukaryota</taxon>
        <taxon>Fungi</taxon>
        <taxon>Dikarya</taxon>
        <taxon>Ascomycota</taxon>
        <taxon>Pezizomycotina</taxon>
        <taxon>Sordariomycetes</taxon>
        <taxon>Sordariomycetidae</taxon>
        <taxon>Sordariales</taxon>
        <taxon>Sordariaceae</taxon>
        <taxon>Neurospora</taxon>
    </lineage>
</organism>
<sequence>MLMRLVCVLYVCPDPPCRLSWPAGSVGLPGKAVGFLSHQSTAYLPDTYLPTLELPRPWGFTSPSMYLTHLPIFPRSARYVLYKIGRSQSYAYYPMSQERVPVSQSVSRQPRTCSLLFKKTLKDGPSCHVVRTQPFIRQPRGGGEKTFQITYTASL</sequence>
<evidence type="ECO:0000313" key="1">
    <source>
        <dbReference type="EMBL" id="KAK3340381.1"/>
    </source>
</evidence>